<evidence type="ECO:0000259" key="3">
    <source>
        <dbReference type="PROSITE" id="PS50263"/>
    </source>
</evidence>
<feature type="region of interest" description="Disordered" evidence="2">
    <location>
        <begin position="282"/>
        <end position="309"/>
    </location>
</feature>
<dbReference type="InterPro" id="IPR050345">
    <property type="entry name" value="Aliph_Amidase/BUP"/>
</dbReference>
<dbReference type="CDD" id="cd07197">
    <property type="entry name" value="nitrilase"/>
    <property type="match status" value="1"/>
</dbReference>
<dbReference type="PANTHER" id="PTHR43674:SF16">
    <property type="entry name" value="CARBON-NITROGEN FAMILY, PUTATIVE (AFU_ORTHOLOGUE AFUA_5G02350)-RELATED"/>
    <property type="match status" value="1"/>
</dbReference>
<gene>
    <name evidence="4" type="ORF">ACFP1K_14755</name>
</gene>
<dbReference type="Proteomes" id="UP001596137">
    <property type="component" value="Unassembled WGS sequence"/>
</dbReference>
<feature type="compositionally biased region" description="Low complexity" evidence="2">
    <location>
        <begin position="286"/>
        <end position="309"/>
    </location>
</feature>
<dbReference type="PANTHER" id="PTHR43674">
    <property type="entry name" value="NITRILASE C965.09-RELATED"/>
    <property type="match status" value="1"/>
</dbReference>
<name>A0ABW1NGI3_9ACTN</name>
<evidence type="ECO:0000313" key="5">
    <source>
        <dbReference type="Proteomes" id="UP001596137"/>
    </source>
</evidence>
<evidence type="ECO:0000256" key="1">
    <source>
        <dbReference type="ARBA" id="ARBA00022801"/>
    </source>
</evidence>
<dbReference type="Gene3D" id="3.60.110.10">
    <property type="entry name" value="Carbon-nitrogen hydrolase"/>
    <property type="match status" value="1"/>
</dbReference>
<keyword evidence="1 4" id="KW-0378">Hydrolase</keyword>
<comment type="caution">
    <text evidence="4">The sequence shown here is derived from an EMBL/GenBank/DDBJ whole genome shotgun (WGS) entry which is preliminary data.</text>
</comment>
<organism evidence="4 5">
    <name type="scientific">Sphaerisporangium aureirubrum</name>
    <dbReference type="NCBI Taxonomy" id="1544736"/>
    <lineage>
        <taxon>Bacteria</taxon>
        <taxon>Bacillati</taxon>
        <taxon>Actinomycetota</taxon>
        <taxon>Actinomycetes</taxon>
        <taxon>Streptosporangiales</taxon>
        <taxon>Streptosporangiaceae</taxon>
        <taxon>Sphaerisporangium</taxon>
    </lineage>
</organism>
<dbReference type="Pfam" id="PF00795">
    <property type="entry name" value="CN_hydrolase"/>
    <property type="match status" value="1"/>
</dbReference>
<keyword evidence="5" id="KW-1185">Reference proteome</keyword>
<dbReference type="EMBL" id="JBHSRF010000017">
    <property type="protein sequence ID" value="MFC6082423.1"/>
    <property type="molecule type" value="Genomic_DNA"/>
</dbReference>
<accession>A0ABW1NGI3</accession>
<dbReference type="SUPFAM" id="SSF56317">
    <property type="entry name" value="Carbon-nitrogen hydrolase"/>
    <property type="match status" value="1"/>
</dbReference>
<dbReference type="InterPro" id="IPR036526">
    <property type="entry name" value="C-N_Hydrolase_sf"/>
</dbReference>
<dbReference type="InterPro" id="IPR003010">
    <property type="entry name" value="C-N_Hydrolase"/>
</dbReference>
<sequence length="309" mass="31803">MTIRMAAVAAPFDRDVEGCFARVERLVAAARADGVRLLALPEACLGGYLHSMDGDPSDTPPALDPGGPEIRRLAALAGDMVVCAGFCEAAGDLRYNSVACVTGDGVLGVHRKVHQPLSEDALFAAGDGFAAFDTPVGRLGMMICYDKAFPESARSLALDGAEIVVCVSAWPASRTDPAPDLADDRWTRRFDLFDQARALENQVVWLSANQSGTFGSLRFVGSAKIVGPGGEILARTGVDGGTATAELDVPATLTTARRSMGHLRDRRPAAYLAPAFPAAPAPVPGTGPASRTAPASGVDGAAAAAAVGS</sequence>
<proteinExistence type="predicted"/>
<feature type="domain" description="CN hydrolase" evidence="3">
    <location>
        <begin position="3"/>
        <end position="249"/>
    </location>
</feature>
<dbReference type="PROSITE" id="PS50263">
    <property type="entry name" value="CN_HYDROLASE"/>
    <property type="match status" value="1"/>
</dbReference>
<dbReference type="RefSeq" id="WP_380752413.1">
    <property type="nucleotide sequence ID" value="NZ_JBHSRF010000017.1"/>
</dbReference>
<dbReference type="GO" id="GO:0016787">
    <property type="term" value="F:hydrolase activity"/>
    <property type="evidence" value="ECO:0007669"/>
    <property type="project" value="UniProtKB-KW"/>
</dbReference>
<evidence type="ECO:0000313" key="4">
    <source>
        <dbReference type="EMBL" id="MFC6082423.1"/>
    </source>
</evidence>
<evidence type="ECO:0000256" key="2">
    <source>
        <dbReference type="SAM" id="MobiDB-lite"/>
    </source>
</evidence>
<reference evidence="5" key="1">
    <citation type="journal article" date="2019" name="Int. J. Syst. Evol. Microbiol.">
        <title>The Global Catalogue of Microorganisms (GCM) 10K type strain sequencing project: providing services to taxonomists for standard genome sequencing and annotation.</title>
        <authorList>
            <consortium name="The Broad Institute Genomics Platform"/>
            <consortium name="The Broad Institute Genome Sequencing Center for Infectious Disease"/>
            <person name="Wu L."/>
            <person name="Ma J."/>
        </authorList>
    </citation>
    <scope>NUCLEOTIDE SEQUENCE [LARGE SCALE GENOMIC DNA]</scope>
    <source>
        <strain evidence="5">JCM 30346</strain>
    </source>
</reference>
<protein>
    <submittedName>
        <fullName evidence="4">Carbon-nitrogen hydrolase family protein</fullName>
    </submittedName>
</protein>